<comment type="caution">
    <text evidence="1">The sequence shown here is derived from an EMBL/GenBank/DDBJ whole genome shotgun (WGS) entry which is preliminary data.</text>
</comment>
<dbReference type="Proteomes" id="UP000269974">
    <property type="component" value="Unassembled WGS sequence"/>
</dbReference>
<gene>
    <name evidence="1" type="ORF">NCTC10327_00845</name>
</gene>
<dbReference type="EMBL" id="UYIO01000001">
    <property type="protein sequence ID" value="VDG76181.1"/>
    <property type="molecule type" value="Genomic_DNA"/>
</dbReference>
<protein>
    <submittedName>
        <fullName evidence="1">Uncharacterized protein</fullName>
    </submittedName>
</protein>
<sequence>MGVSTELAATILAYAAAVDNRQVSREAILAWASALPDWLTADLARAAIDEHRRTSTEYLQPAHIVSLARTYRDERRRAREREEFRAGRRLIEQAPGRRGCPPEIKARMEDLFASLQTETK</sequence>
<dbReference type="RefSeq" id="WP_185933914.1">
    <property type="nucleotide sequence ID" value="NZ_UYIO01000001.1"/>
</dbReference>
<evidence type="ECO:0000313" key="1">
    <source>
        <dbReference type="EMBL" id="VDG76181.1"/>
    </source>
</evidence>
<organism evidence="1 2">
    <name type="scientific">Actinobaculum suis</name>
    <dbReference type="NCBI Taxonomy" id="1657"/>
    <lineage>
        <taxon>Bacteria</taxon>
        <taxon>Bacillati</taxon>
        <taxon>Actinomycetota</taxon>
        <taxon>Actinomycetes</taxon>
        <taxon>Actinomycetales</taxon>
        <taxon>Actinomycetaceae</taxon>
        <taxon>Actinobaculum</taxon>
    </lineage>
</organism>
<evidence type="ECO:0000313" key="2">
    <source>
        <dbReference type="Proteomes" id="UP000269974"/>
    </source>
</evidence>
<name>A0A7Z8Y9H8_9ACTO</name>
<dbReference type="AlphaFoldDB" id="A0A7Z8Y9H8"/>
<accession>A0A7Z8Y9H8</accession>
<proteinExistence type="predicted"/>
<reference evidence="1 2" key="1">
    <citation type="submission" date="2018-11" db="EMBL/GenBank/DDBJ databases">
        <authorList>
            <consortium name="Pathogen Informatics"/>
        </authorList>
    </citation>
    <scope>NUCLEOTIDE SEQUENCE [LARGE SCALE GENOMIC DNA]</scope>
    <source>
        <strain evidence="1 2">NCTC10327</strain>
    </source>
</reference>